<evidence type="ECO:0000256" key="3">
    <source>
        <dbReference type="ARBA" id="ARBA00022448"/>
    </source>
</evidence>
<dbReference type="InterPro" id="IPR023395">
    <property type="entry name" value="MCP_dom_sf"/>
</dbReference>
<dbReference type="Proteomes" id="UP000774326">
    <property type="component" value="Unassembled WGS sequence"/>
</dbReference>
<accession>A0A9P8Q839</accession>
<comment type="similarity">
    <text evidence="2 10">Belongs to the mitochondrial carrier (TC 2.A.29) family.</text>
</comment>
<reference evidence="11" key="1">
    <citation type="journal article" date="2021" name="Open Biol.">
        <title>Shared evolutionary footprints suggest mitochondrial oxidative damage underlies multiple complex I losses in fungi.</title>
        <authorList>
            <person name="Schikora-Tamarit M.A."/>
            <person name="Marcet-Houben M."/>
            <person name="Nosek J."/>
            <person name="Gabaldon T."/>
        </authorList>
    </citation>
    <scope>NUCLEOTIDE SEQUENCE</scope>
    <source>
        <strain evidence="11">CBS2887</strain>
    </source>
</reference>
<evidence type="ECO:0000313" key="11">
    <source>
        <dbReference type="EMBL" id="KAH3685732.1"/>
    </source>
</evidence>
<dbReference type="InterPro" id="IPR018108">
    <property type="entry name" value="MCP_transmembrane"/>
</dbReference>
<evidence type="ECO:0000256" key="8">
    <source>
        <dbReference type="ARBA" id="ARBA00023136"/>
    </source>
</evidence>
<evidence type="ECO:0000256" key="7">
    <source>
        <dbReference type="ARBA" id="ARBA00023128"/>
    </source>
</evidence>
<dbReference type="GO" id="GO:0031966">
    <property type="term" value="C:mitochondrial membrane"/>
    <property type="evidence" value="ECO:0007669"/>
    <property type="project" value="UniProtKB-SubCell"/>
</dbReference>
<dbReference type="PROSITE" id="PS50920">
    <property type="entry name" value="SOLCAR"/>
    <property type="match status" value="3"/>
</dbReference>
<evidence type="ECO:0000256" key="10">
    <source>
        <dbReference type="RuleBase" id="RU000488"/>
    </source>
</evidence>
<keyword evidence="5" id="KW-0677">Repeat</keyword>
<feature type="repeat" description="Solcar" evidence="9">
    <location>
        <begin position="149"/>
        <end position="245"/>
    </location>
</feature>
<evidence type="ECO:0000256" key="6">
    <source>
        <dbReference type="ARBA" id="ARBA00022989"/>
    </source>
</evidence>
<dbReference type="Pfam" id="PF00153">
    <property type="entry name" value="Mito_carr"/>
    <property type="match status" value="3"/>
</dbReference>
<keyword evidence="7" id="KW-0496">Mitochondrion</keyword>
<feature type="repeat" description="Solcar" evidence="9">
    <location>
        <begin position="263"/>
        <end position="353"/>
    </location>
</feature>
<comment type="subcellular location">
    <subcellularLocation>
        <location evidence="1">Mitochondrion membrane</location>
        <topology evidence="1">Multi-pass membrane protein</topology>
    </subcellularLocation>
</comment>
<evidence type="ECO:0000256" key="4">
    <source>
        <dbReference type="ARBA" id="ARBA00022692"/>
    </source>
</evidence>
<dbReference type="EMBL" id="JAEUBG010001818">
    <property type="protein sequence ID" value="KAH3685732.1"/>
    <property type="molecule type" value="Genomic_DNA"/>
</dbReference>
<keyword evidence="6" id="KW-1133">Transmembrane helix</keyword>
<dbReference type="AlphaFoldDB" id="A0A9P8Q839"/>
<comment type="caution">
    <text evidence="11">The sequence shown here is derived from an EMBL/GenBank/DDBJ whole genome shotgun (WGS) entry which is preliminary data.</text>
</comment>
<evidence type="ECO:0000313" key="12">
    <source>
        <dbReference type="Proteomes" id="UP000774326"/>
    </source>
</evidence>
<dbReference type="PANTHER" id="PTHR45624:SF9">
    <property type="entry name" value="CARRIER PROTEIN, PUTATIVE (AFU_ORTHOLOGUE AFUA_4G06390)-RELATED"/>
    <property type="match status" value="1"/>
</dbReference>
<evidence type="ECO:0000256" key="2">
    <source>
        <dbReference type="ARBA" id="ARBA00006375"/>
    </source>
</evidence>
<keyword evidence="4 9" id="KW-0812">Transmembrane</keyword>
<keyword evidence="12" id="KW-1185">Reference proteome</keyword>
<sequence length="355" mass="38854">MAASETSQPSPTVTLATAAIVGELDTARAVHILPESLVPIRPTIMSYSASLFSTVASFPLDSMKTRMQTHNYSNMIDCFTKTVTNEGILGLFRGITAPLLSASISKAIGVSVYTASKPYAAMIQNNTFKPLTSSTSDPKQYQSIILGLNNAPMSFTAGFISGASCTVFTSPVQFLKLFQQLIVLMQDDLKLNSSQKVPKTTWEVAKSIKQIEGIRGLYSGFRYHFIRDSVGFGLYFSIYETCKILINGFSTKDGMLYGTNIPINGISIPIAGGISAVASWVLVFPIDTVKSLYQRDVVSNIIRGLVSKEPKIIVMRPLRFPTRDMYKGLSATMAKSIVASVSFFSCYEYLMKYIT</sequence>
<dbReference type="PANTHER" id="PTHR45624">
    <property type="entry name" value="MITOCHONDRIAL BASIC AMINO ACIDS TRANSPORTER-RELATED"/>
    <property type="match status" value="1"/>
</dbReference>
<dbReference type="GO" id="GO:0022857">
    <property type="term" value="F:transmembrane transporter activity"/>
    <property type="evidence" value="ECO:0007669"/>
    <property type="project" value="TreeGrafter"/>
</dbReference>
<evidence type="ECO:0000256" key="1">
    <source>
        <dbReference type="ARBA" id="ARBA00004225"/>
    </source>
</evidence>
<feature type="repeat" description="Solcar" evidence="9">
    <location>
        <begin position="37"/>
        <end position="119"/>
    </location>
</feature>
<reference evidence="11" key="2">
    <citation type="submission" date="2021-01" db="EMBL/GenBank/DDBJ databases">
        <authorList>
            <person name="Schikora-Tamarit M.A."/>
        </authorList>
    </citation>
    <scope>NUCLEOTIDE SEQUENCE</scope>
    <source>
        <strain evidence="11">CBS2887</strain>
    </source>
</reference>
<dbReference type="SUPFAM" id="SSF103506">
    <property type="entry name" value="Mitochondrial carrier"/>
    <property type="match status" value="1"/>
</dbReference>
<keyword evidence="3 10" id="KW-0813">Transport</keyword>
<dbReference type="Gene3D" id="1.50.40.10">
    <property type="entry name" value="Mitochondrial carrier domain"/>
    <property type="match status" value="1"/>
</dbReference>
<proteinExistence type="inferred from homology"/>
<dbReference type="OrthoDB" id="2382881at2759"/>
<evidence type="ECO:0000256" key="5">
    <source>
        <dbReference type="ARBA" id="ARBA00022737"/>
    </source>
</evidence>
<gene>
    <name evidence="11" type="ORF">WICPIJ_003281</name>
</gene>
<protein>
    <submittedName>
        <fullName evidence="11">Uncharacterized protein</fullName>
    </submittedName>
</protein>
<evidence type="ECO:0000256" key="9">
    <source>
        <dbReference type="PROSITE-ProRule" id="PRU00282"/>
    </source>
</evidence>
<dbReference type="InterPro" id="IPR050567">
    <property type="entry name" value="Mitochondrial_Carrier"/>
</dbReference>
<organism evidence="11 12">
    <name type="scientific">Wickerhamomyces pijperi</name>
    <name type="common">Yeast</name>
    <name type="synonym">Pichia pijperi</name>
    <dbReference type="NCBI Taxonomy" id="599730"/>
    <lineage>
        <taxon>Eukaryota</taxon>
        <taxon>Fungi</taxon>
        <taxon>Dikarya</taxon>
        <taxon>Ascomycota</taxon>
        <taxon>Saccharomycotina</taxon>
        <taxon>Saccharomycetes</taxon>
        <taxon>Phaffomycetales</taxon>
        <taxon>Wickerhamomycetaceae</taxon>
        <taxon>Wickerhamomyces</taxon>
    </lineage>
</organism>
<keyword evidence="8 9" id="KW-0472">Membrane</keyword>
<name>A0A9P8Q839_WICPI</name>